<name>A0AAQ3MIW7_VIGMU</name>
<gene>
    <name evidence="2" type="ORF">V8G54_037456</name>
</gene>
<comment type="subcellular location">
    <subcellularLocation>
        <location evidence="1">Cell membrane</location>
        <topology evidence="1">Peripheral membrane protein</topology>
    </subcellularLocation>
</comment>
<dbReference type="SUPFAM" id="SSF48403">
    <property type="entry name" value="Ankyrin repeat"/>
    <property type="match status" value="1"/>
</dbReference>
<evidence type="ECO:0000313" key="3">
    <source>
        <dbReference type="Proteomes" id="UP001374535"/>
    </source>
</evidence>
<organism evidence="2 3">
    <name type="scientific">Vigna mungo</name>
    <name type="common">Black gram</name>
    <name type="synonym">Phaseolus mungo</name>
    <dbReference type="NCBI Taxonomy" id="3915"/>
    <lineage>
        <taxon>Eukaryota</taxon>
        <taxon>Viridiplantae</taxon>
        <taxon>Streptophyta</taxon>
        <taxon>Embryophyta</taxon>
        <taxon>Tracheophyta</taxon>
        <taxon>Spermatophyta</taxon>
        <taxon>Magnoliopsida</taxon>
        <taxon>eudicotyledons</taxon>
        <taxon>Gunneridae</taxon>
        <taxon>Pentapetalae</taxon>
        <taxon>rosids</taxon>
        <taxon>fabids</taxon>
        <taxon>Fabales</taxon>
        <taxon>Fabaceae</taxon>
        <taxon>Papilionoideae</taxon>
        <taxon>50 kb inversion clade</taxon>
        <taxon>NPAAA clade</taxon>
        <taxon>indigoferoid/millettioid clade</taxon>
        <taxon>Phaseoleae</taxon>
        <taxon>Vigna</taxon>
    </lineage>
</organism>
<accession>A0AAQ3MIW7</accession>
<evidence type="ECO:0000313" key="2">
    <source>
        <dbReference type="EMBL" id="WVY91942.1"/>
    </source>
</evidence>
<sequence>MYNDFPVCHTAMIDDFVGTALHVAVDLDQKNVVAELVNAIIRHSQGARVKALEMGNDGGDTPLHVAASKAIGVVNELKETKKKHQLGPRLLKELLKRPYAAMTGRGTVPYDIPIDADMYNVYNFYKGIYLSIYITLF</sequence>
<dbReference type="GO" id="GO:0005886">
    <property type="term" value="C:plasma membrane"/>
    <property type="evidence" value="ECO:0007669"/>
    <property type="project" value="UniProtKB-SubCell"/>
</dbReference>
<dbReference type="Proteomes" id="UP001374535">
    <property type="component" value="Chromosome 11"/>
</dbReference>
<protein>
    <submittedName>
        <fullName evidence="2">Uncharacterized protein</fullName>
    </submittedName>
</protein>
<dbReference type="InterPro" id="IPR036770">
    <property type="entry name" value="Ankyrin_rpt-contain_sf"/>
</dbReference>
<proteinExistence type="predicted"/>
<reference evidence="2 3" key="1">
    <citation type="journal article" date="2023" name="Life. Sci Alliance">
        <title>Evolutionary insights into 3D genome organization and epigenetic landscape of Vigna mungo.</title>
        <authorList>
            <person name="Junaid A."/>
            <person name="Singh B."/>
            <person name="Bhatia S."/>
        </authorList>
    </citation>
    <scope>NUCLEOTIDE SEQUENCE [LARGE SCALE GENOMIC DNA]</scope>
    <source>
        <strain evidence="2">Urdbean</strain>
    </source>
</reference>
<dbReference type="Gene3D" id="1.25.40.20">
    <property type="entry name" value="Ankyrin repeat-containing domain"/>
    <property type="match status" value="1"/>
</dbReference>
<evidence type="ECO:0000256" key="1">
    <source>
        <dbReference type="ARBA" id="ARBA00004202"/>
    </source>
</evidence>
<dbReference type="AlphaFoldDB" id="A0AAQ3MIW7"/>
<dbReference type="EMBL" id="CP144690">
    <property type="protein sequence ID" value="WVY91942.1"/>
    <property type="molecule type" value="Genomic_DNA"/>
</dbReference>
<keyword evidence="3" id="KW-1185">Reference proteome</keyword>